<evidence type="ECO:0000313" key="5">
    <source>
        <dbReference type="Proteomes" id="UP000094569"/>
    </source>
</evidence>
<keyword evidence="2" id="KW-0576">Peroxisome</keyword>
<dbReference type="EMBL" id="JXNT01000001">
    <property type="protein sequence ID" value="ODM24268.1"/>
    <property type="molecule type" value="Genomic_DNA"/>
</dbReference>
<dbReference type="InterPro" id="IPR001753">
    <property type="entry name" value="Enoyl-CoA_hydra/iso"/>
</dbReference>
<dbReference type="InterPro" id="IPR029045">
    <property type="entry name" value="ClpP/crotonase-like_dom_sf"/>
</dbReference>
<dbReference type="InterPro" id="IPR051053">
    <property type="entry name" value="ECH/Chromodomain_protein"/>
</dbReference>
<gene>
    <name evidence="4" type="ORF">SI65_01858</name>
</gene>
<dbReference type="GO" id="GO:0005782">
    <property type="term" value="C:peroxisomal matrix"/>
    <property type="evidence" value="ECO:0007669"/>
    <property type="project" value="TreeGrafter"/>
</dbReference>
<dbReference type="VEuPathDB" id="FungiDB:SI65_01858"/>
<comment type="subcellular location">
    <subcellularLocation>
        <location evidence="1">Peroxisome</location>
    </subcellularLocation>
</comment>
<dbReference type="CDD" id="cd06558">
    <property type="entry name" value="crotonase-like"/>
    <property type="match status" value="1"/>
</dbReference>
<dbReference type="PANTHER" id="PTHR43684:SF1">
    <property type="entry name" value="ENOYL-COA DELTA ISOMERASE 2"/>
    <property type="match status" value="1"/>
</dbReference>
<keyword evidence="3" id="KW-0413">Isomerase</keyword>
<dbReference type="OrthoDB" id="448450at2759"/>
<dbReference type="STRING" id="573508.A0A1E3BTI8"/>
<comment type="caution">
    <text evidence="4">The sequence shown here is derived from an EMBL/GenBank/DDBJ whole genome shotgun (WGS) entry which is preliminary data.</text>
</comment>
<dbReference type="GO" id="GO:0006635">
    <property type="term" value="P:fatty acid beta-oxidation"/>
    <property type="evidence" value="ECO:0007669"/>
    <property type="project" value="TreeGrafter"/>
</dbReference>
<evidence type="ECO:0000313" key="4">
    <source>
        <dbReference type="EMBL" id="ODM24268.1"/>
    </source>
</evidence>
<name>A0A1E3BTI8_ASPCR</name>
<sequence length="188" mass="20408">MYPANPQTWAPWIPALAVNNIELAGAFYSHPKILVTALNGPAIGLSAAMIAHSDLIFATPEAYLLTPFSSLGLVTEGGASIAFVQRMGISKAKEALLFSRRITAEELLRSGFVNRILDPGKDEGRFQEMVKGEIEGVLGIKELLRAPGDREFGNQAVKEFMGGLRRFAEGIPQAEFEKIATGAKRHKL</sequence>
<accession>A0A1E3BTI8</accession>
<evidence type="ECO:0008006" key="6">
    <source>
        <dbReference type="Google" id="ProtNLM"/>
    </source>
</evidence>
<dbReference type="AlphaFoldDB" id="A0A1E3BTI8"/>
<dbReference type="GO" id="GO:0004165">
    <property type="term" value="F:delta(3)-delta(2)-enoyl-CoA isomerase activity"/>
    <property type="evidence" value="ECO:0007669"/>
    <property type="project" value="UniProtKB-ARBA"/>
</dbReference>
<dbReference type="Pfam" id="PF00378">
    <property type="entry name" value="ECH_1"/>
    <property type="match status" value="1"/>
</dbReference>
<proteinExistence type="predicted"/>
<keyword evidence="5" id="KW-1185">Reference proteome</keyword>
<dbReference type="SUPFAM" id="SSF52096">
    <property type="entry name" value="ClpP/crotonase"/>
    <property type="match status" value="1"/>
</dbReference>
<evidence type="ECO:0000256" key="1">
    <source>
        <dbReference type="ARBA" id="ARBA00004275"/>
    </source>
</evidence>
<protein>
    <recommendedName>
        <fullName evidence="6">3,2-trans-enoyl-CoA isomerase</fullName>
    </recommendedName>
</protein>
<dbReference type="PANTHER" id="PTHR43684">
    <property type="match status" value="1"/>
</dbReference>
<dbReference type="Proteomes" id="UP000094569">
    <property type="component" value="Unassembled WGS sequence"/>
</dbReference>
<reference evidence="4 5" key="1">
    <citation type="journal article" date="2016" name="BMC Genomics">
        <title>Comparative genomic and transcriptomic analyses of the Fuzhuan brick tea-fermentation fungus Aspergillus cristatus.</title>
        <authorList>
            <person name="Ge Y."/>
            <person name="Wang Y."/>
            <person name="Liu Y."/>
            <person name="Tan Y."/>
            <person name="Ren X."/>
            <person name="Zhang X."/>
            <person name="Hyde K.D."/>
            <person name="Liu Y."/>
            <person name="Liu Z."/>
        </authorList>
    </citation>
    <scope>NUCLEOTIDE SEQUENCE [LARGE SCALE GENOMIC DNA]</scope>
    <source>
        <strain evidence="4 5">GZAAS20.1005</strain>
    </source>
</reference>
<organism evidence="4 5">
    <name type="scientific">Aspergillus cristatus</name>
    <name type="common">Chinese Fuzhuan brick tea-fermentation fungus</name>
    <name type="synonym">Eurotium cristatum</name>
    <dbReference type="NCBI Taxonomy" id="573508"/>
    <lineage>
        <taxon>Eukaryota</taxon>
        <taxon>Fungi</taxon>
        <taxon>Dikarya</taxon>
        <taxon>Ascomycota</taxon>
        <taxon>Pezizomycotina</taxon>
        <taxon>Eurotiomycetes</taxon>
        <taxon>Eurotiomycetidae</taxon>
        <taxon>Eurotiales</taxon>
        <taxon>Aspergillaceae</taxon>
        <taxon>Aspergillus</taxon>
        <taxon>Aspergillus subgen. Aspergillus</taxon>
    </lineage>
</organism>
<evidence type="ECO:0000256" key="2">
    <source>
        <dbReference type="ARBA" id="ARBA00023140"/>
    </source>
</evidence>
<evidence type="ECO:0000256" key="3">
    <source>
        <dbReference type="ARBA" id="ARBA00023235"/>
    </source>
</evidence>
<dbReference type="Gene3D" id="3.90.226.10">
    <property type="entry name" value="2-enoyl-CoA Hydratase, Chain A, domain 1"/>
    <property type="match status" value="1"/>
</dbReference>